<dbReference type="PaxDb" id="3055-EDO97735"/>
<proteinExistence type="inferred from homology"/>
<dbReference type="Pfam" id="PF05686">
    <property type="entry name" value="Glyco_transf_90"/>
    <property type="match status" value="1"/>
</dbReference>
<feature type="signal peptide" evidence="4">
    <location>
        <begin position="1"/>
        <end position="37"/>
    </location>
</feature>
<dbReference type="EMBL" id="CM008963">
    <property type="protein sequence ID" value="PNW86717.1"/>
    <property type="molecule type" value="Genomic_DNA"/>
</dbReference>
<dbReference type="Gramene" id="PNW86717">
    <property type="protein sequence ID" value="PNW86717"/>
    <property type="gene ID" value="CHLRE_02g095103v5"/>
</dbReference>
<organism evidence="6 7">
    <name type="scientific">Chlamydomonas reinhardtii</name>
    <name type="common">Chlamydomonas smithii</name>
    <dbReference type="NCBI Taxonomy" id="3055"/>
    <lineage>
        <taxon>Eukaryota</taxon>
        <taxon>Viridiplantae</taxon>
        <taxon>Chlorophyta</taxon>
        <taxon>core chlorophytes</taxon>
        <taxon>Chlorophyceae</taxon>
        <taxon>CS clade</taxon>
        <taxon>Chlamydomonadales</taxon>
        <taxon>Chlamydomonadaceae</taxon>
        <taxon>Chlamydomonas</taxon>
    </lineage>
</organism>
<reference evidence="6 7" key="1">
    <citation type="journal article" date="2007" name="Science">
        <title>The Chlamydomonas genome reveals the evolution of key animal and plant functions.</title>
        <authorList>
            <person name="Merchant S.S."/>
            <person name="Prochnik S.E."/>
            <person name="Vallon O."/>
            <person name="Harris E.H."/>
            <person name="Karpowicz S.J."/>
            <person name="Witman G.B."/>
            <person name="Terry A."/>
            <person name="Salamov A."/>
            <person name="Fritz-Laylin L.K."/>
            <person name="Marechal-Drouard L."/>
            <person name="Marshall W.F."/>
            <person name="Qu L.H."/>
            <person name="Nelson D.R."/>
            <person name="Sanderfoot A.A."/>
            <person name="Spalding M.H."/>
            <person name="Kapitonov V.V."/>
            <person name="Ren Q."/>
            <person name="Ferris P."/>
            <person name="Lindquist E."/>
            <person name="Shapiro H."/>
            <person name="Lucas S.M."/>
            <person name="Grimwood J."/>
            <person name="Schmutz J."/>
            <person name="Cardol P."/>
            <person name="Cerutti H."/>
            <person name="Chanfreau G."/>
            <person name="Chen C.L."/>
            <person name="Cognat V."/>
            <person name="Croft M.T."/>
            <person name="Dent R."/>
            <person name="Dutcher S."/>
            <person name="Fernandez E."/>
            <person name="Fukuzawa H."/>
            <person name="Gonzalez-Ballester D."/>
            <person name="Gonzalez-Halphen D."/>
            <person name="Hallmann A."/>
            <person name="Hanikenne M."/>
            <person name="Hippler M."/>
            <person name="Inwood W."/>
            <person name="Jabbari K."/>
            <person name="Kalanon M."/>
            <person name="Kuras R."/>
            <person name="Lefebvre P.A."/>
            <person name="Lemaire S.D."/>
            <person name="Lobanov A.V."/>
            <person name="Lohr M."/>
            <person name="Manuell A."/>
            <person name="Meier I."/>
            <person name="Mets L."/>
            <person name="Mittag M."/>
            <person name="Mittelmeier T."/>
            <person name="Moroney J.V."/>
            <person name="Moseley J."/>
            <person name="Napoli C."/>
            <person name="Nedelcu A.M."/>
            <person name="Niyogi K."/>
            <person name="Novoselov S.V."/>
            <person name="Paulsen I.T."/>
            <person name="Pazour G."/>
            <person name="Purton S."/>
            <person name="Ral J.P."/>
            <person name="Riano-Pachon D.M."/>
            <person name="Riekhof W."/>
            <person name="Rymarquis L."/>
            <person name="Schroda M."/>
            <person name="Stern D."/>
            <person name="Umen J."/>
            <person name="Willows R."/>
            <person name="Wilson N."/>
            <person name="Zimmer S.L."/>
            <person name="Allmer J."/>
            <person name="Balk J."/>
            <person name="Bisova K."/>
            <person name="Chen C.J."/>
            <person name="Elias M."/>
            <person name="Gendler K."/>
            <person name="Hauser C."/>
            <person name="Lamb M.R."/>
            <person name="Ledford H."/>
            <person name="Long J.C."/>
            <person name="Minagawa J."/>
            <person name="Page M.D."/>
            <person name="Pan J."/>
            <person name="Pootakham W."/>
            <person name="Roje S."/>
            <person name="Rose A."/>
            <person name="Stahlberg E."/>
            <person name="Terauchi A.M."/>
            <person name="Yang P."/>
            <person name="Ball S."/>
            <person name="Bowler C."/>
            <person name="Dieckmann C.L."/>
            <person name="Gladyshev V.N."/>
            <person name="Green P."/>
            <person name="Jorgensen R."/>
            <person name="Mayfield S."/>
            <person name="Mueller-Roeber B."/>
            <person name="Rajamani S."/>
            <person name="Sayre R.T."/>
            <person name="Brokstein P."/>
            <person name="Dubchak I."/>
            <person name="Goodstein D."/>
            <person name="Hornick L."/>
            <person name="Huang Y.W."/>
            <person name="Jhaveri J."/>
            <person name="Luo Y."/>
            <person name="Martinez D."/>
            <person name="Ngau W.C."/>
            <person name="Otillar B."/>
            <person name="Poliakov A."/>
            <person name="Porter A."/>
            <person name="Szajkowski L."/>
            <person name="Werner G."/>
            <person name="Zhou K."/>
            <person name="Grigoriev I.V."/>
            <person name="Rokhsar D.S."/>
            <person name="Grossman A.R."/>
        </authorList>
    </citation>
    <scope>NUCLEOTIDE SEQUENCE [LARGE SCALE GENOMIC DNA]</scope>
    <source>
        <strain evidence="7">CC-503</strain>
    </source>
</reference>
<keyword evidence="2" id="KW-0808">Transferase</keyword>
<dbReference type="InterPro" id="IPR006598">
    <property type="entry name" value="CAP10"/>
</dbReference>
<dbReference type="GeneID" id="5726771"/>
<evidence type="ECO:0000259" key="5">
    <source>
        <dbReference type="SMART" id="SM00672"/>
    </source>
</evidence>
<evidence type="ECO:0000313" key="7">
    <source>
        <dbReference type="Proteomes" id="UP000006906"/>
    </source>
</evidence>
<feature type="domain" description="Glycosyl transferase CAP10" evidence="5">
    <location>
        <begin position="167"/>
        <end position="420"/>
    </location>
</feature>
<evidence type="ECO:0000313" key="6">
    <source>
        <dbReference type="EMBL" id="PNW86717.1"/>
    </source>
</evidence>
<comment type="similarity">
    <text evidence="1">Belongs to the glycosyltransferase 90 family.</text>
</comment>
<dbReference type="Proteomes" id="UP000006906">
    <property type="component" value="Chromosome 2"/>
</dbReference>
<evidence type="ECO:0000256" key="3">
    <source>
        <dbReference type="SAM" id="MobiDB-lite"/>
    </source>
</evidence>
<name>A0A2K3E1T3_CHLRE</name>
<gene>
    <name evidence="6" type="ORF">CHLRE_02g095103v5</name>
</gene>
<evidence type="ECO:0000256" key="4">
    <source>
        <dbReference type="SAM" id="SignalP"/>
    </source>
</evidence>
<feature type="compositionally biased region" description="Low complexity" evidence="3">
    <location>
        <begin position="460"/>
        <end position="481"/>
    </location>
</feature>
<evidence type="ECO:0000256" key="2">
    <source>
        <dbReference type="ARBA" id="ARBA00022679"/>
    </source>
</evidence>
<dbReference type="SMART" id="SM00672">
    <property type="entry name" value="CAP10"/>
    <property type="match status" value="1"/>
</dbReference>
<protein>
    <recommendedName>
        <fullName evidence="5">Glycosyl transferase CAP10 domain-containing protein</fullName>
    </recommendedName>
</protein>
<accession>A0A2K3E1T3</accession>
<feature type="chain" id="PRO_5014383566" description="Glycosyl transferase CAP10 domain-containing protein" evidence="4">
    <location>
        <begin position="38"/>
        <end position="547"/>
    </location>
</feature>
<keyword evidence="4" id="KW-0732">Signal</keyword>
<sequence length="547" mass="59844">MRRRERPADSGRRSIRALAAILCAVALRGAFCRLADGIVPVDVKWVNESDLPFLDHAVGQDVVMLPLPRPGYEAASGQEWDAFLSQNLGKDLEKYGNATASIVTLAALHTLMARLWRSTAKRNGALVVLRRGRAYVASHRGMPGYIRTRLTVNLEGLVRGARRLGLQLPDTLFAYNAQDEPVCRLLEGACSDAPLFSHIKRYDWEQGRSIDSDVLIPHMLHVFNHTIHFPWAAKDPRAVLRARMQSSMDHRSCMRVVLAQLSASPAGARLLDAGFVENRHRTYRPTAEQMKSYLTIAEHARYRLLLNADGHTASSRLGYLMTINSPVLTEQSPWIEYYYRSLKSLDPDPGSGRPHRVVSYYNKSNILDLVRQYQDSAQDAVLRAQADAAQRFAAKYITPDQKVRYWVAAVQAYAALMPPGLKRLVADLQGLSPVGKSSSGELRLGNASATAILDALKAASRGSGSSSSSDSGNGSGSSKEGGILGKESDVRRLSSTGVKGGKQKSKSRKAKAKGKGARSSARSTRRLMGVGVVVDALARWWAGGSQQ</sequence>
<keyword evidence="7" id="KW-1185">Reference proteome</keyword>
<dbReference type="OrthoDB" id="541052at2759"/>
<dbReference type="PANTHER" id="PTHR12203:SF35">
    <property type="entry name" value="PROTEIN O-GLUCOSYLTRANSFERASE 1"/>
    <property type="match status" value="1"/>
</dbReference>
<feature type="compositionally biased region" description="Basic residues" evidence="3">
    <location>
        <begin position="501"/>
        <end position="516"/>
    </location>
</feature>
<dbReference type="KEGG" id="cre:CHLRE_02g095103v5"/>
<feature type="region of interest" description="Disordered" evidence="3">
    <location>
        <begin position="460"/>
        <end position="525"/>
    </location>
</feature>
<dbReference type="InParanoid" id="A0A2K3E1T3"/>
<dbReference type="InterPro" id="IPR051091">
    <property type="entry name" value="O-Glucosyltr/Glycosyltrsf_90"/>
</dbReference>
<evidence type="ECO:0000256" key="1">
    <source>
        <dbReference type="ARBA" id="ARBA00010118"/>
    </source>
</evidence>
<dbReference type="AlphaFoldDB" id="A0A2K3E1T3"/>
<dbReference type="RefSeq" id="XP_042927198.1">
    <property type="nucleotide sequence ID" value="XM_043059567.1"/>
</dbReference>
<dbReference type="ExpressionAtlas" id="A0A2K3E1T3">
    <property type="expression patterns" value="baseline"/>
</dbReference>
<dbReference type="PANTHER" id="PTHR12203">
    <property type="entry name" value="KDEL LYS-ASP-GLU-LEU CONTAINING - RELATED"/>
    <property type="match status" value="1"/>
</dbReference>
<dbReference type="GO" id="GO:0016740">
    <property type="term" value="F:transferase activity"/>
    <property type="evidence" value="ECO:0007669"/>
    <property type="project" value="UniProtKB-KW"/>
</dbReference>